<dbReference type="Gene3D" id="3.40.1190.10">
    <property type="entry name" value="Mur-like, catalytic domain"/>
    <property type="match status" value="1"/>
</dbReference>
<dbReference type="eggNOG" id="COG0285">
    <property type="taxonomic scope" value="Bacteria"/>
</dbReference>
<name>T0JSD8_9BACT</name>
<evidence type="ECO:0000256" key="3">
    <source>
        <dbReference type="ARBA" id="ARBA00022723"/>
    </source>
</evidence>
<keyword evidence="8" id="KW-1185">Reference proteome</keyword>
<dbReference type="Gene3D" id="3.90.190.20">
    <property type="entry name" value="Mur ligase, C-terminal domain"/>
    <property type="match status" value="1"/>
</dbReference>
<keyword evidence="5" id="KW-0067">ATP-binding</keyword>
<dbReference type="InterPro" id="IPR001645">
    <property type="entry name" value="Folylpolyglutamate_synth"/>
</dbReference>
<gene>
    <name evidence="7" type="ORF">M947_04695</name>
</gene>
<evidence type="ECO:0000256" key="6">
    <source>
        <dbReference type="ARBA" id="ARBA00022842"/>
    </source>
</evidence>
<evidence type="ECO:0000313" key="7">
    <source>
        <dbReference type="EMBL" id="EQB39882.1"/>
    </source>
</evidence>
<keyword evidence="6" id="KW-0460">Magnesium</keyword>
<dbReference type="SUPFAM" id="SSF53623">
    <property type="entry name" value="MurD-like peptide ligases, catalytic domain"/>
    <property type="match status" value="1"/>
</dbReference>
<dbReference type="SUPFAM" id="SSF53244">
    <property type="entry name" value="MurD-like peptide ligases, peptide-binding domain"/>
    <property type="match status" value="1"/>
</dbReference>
<dbReference type="InterPro" id="IPR036615">
    <property type="entry name" value="Mur_ligase_C_dom_sf"/>
</dbReference>
<organism evidence="7 8">
    <name type="scientific">Sulfurimonas hongkongensis</name>
    <dbReference type="NCBI Taxonomy" id="1172190"/>
    <lineage>
        <taxon>Bacteria</taxon>
        <taxon>Pseudomonadati</taxon>
        <taxon>Campylobacterota</taxon>
        <taxon>Epsilonproteobacteria</taxon>
        <taxon>Campylobacterales</taxon>
        <taxon>Sulfurimonadaceae</taxon>
        <taxon>Sulfurimonas</taxon>
    </lineage>
</organism>
<dbReference type="EMBL" id="AUPZ01000005">
    <property type="protein sequence ID" value="EQB39882.1"/>
    <property type="molecule type" value="Genomic_DNA"/>
</dbReference>
<evidence type="ECO:0000256" key="5">
    <source>
        <dbReference type="ARBA" id="ARBA00022840"/>
    </source>
</evidence>
<evidence type="ECO:0008006" key="9">
    <source>
        <dbReference type="Google" id="ProtNLM"/>
    </source>
</evidence>
<keyword evidence="4" id="KW-0547">Nucleotide-binding</keyword>
<comment type="similarity">
    <text evidence="1">Belongs to the folylpolyglutamate synthase family.</text>
</comment>
<dbReference type="GO" id="GO:0046872">
    <property type="term" value="F:metal ion binding"/>
    <property type="evidence" value="ECO:0007669"/>
    <property type="project" value="UniProtKB-KW"/>
</dbReference>
<accession>T0JSD8</accession>
<reference evidence="7 8" key="1">
    <citation type="submission" date="2013-07" db="EMBL/GenBank/DDBJ databases">
        <title>Sulfurimonas hongkongensis AST-10 Genome Sequencing.</title>
        <authorList>
            <person name="Cai L."/>
            <person name="Zhang T."/>
        </authorList>
    </citation>
    <scope>NUCLEOTIDE SEQUENCE [LARGE SCALE GENOMIC DNA]</scope>
    <source>
        <strain evidence="7 8">AST-10</strain>
    </source>
</reference>
<dbReference type="Proteomes" id="UP000015520">
    <property type="component" value="Unassembled WGS sequence"/>
</dbReference>
<dbReference type="STRING" id="1172190.M947_04695"/>
<dbReference type="PANTHER" id="PTHR11136">
    <property type="entry name" value="FOLYLPOLYGLUTAMATE SYNTHASE-RELATED"/>
    <property type="match status" value="1"/>
</dbReference>
<dbReference type="RefSeq" id="WP_021287210.1">
    <property type="nucleotide sequence ID" value="NZ_AUPZ01000005.1"/>
</dbReference>
<evidence type="ECO:0000256" key="1">
    <source>
        <dbReference type="ARBA" id="ARBA00008276"/>
    </source>
</evidence>
<dbReference type="GO" id="GO:0004326">
    <property type="term" value="F:tetrahydrofolylpolyglutamate synthase activity"/>
    <property type="evidence" value="ECO:0007669"/>
    <property type="project" value="InterPro"/>
</dbReference>
<proteinExistence type="inferred from homology"/>
<keyword evidence="3" id="KW-0479">Metal-binding</keyword>
<evidence type="ECO:0000256" key="2">
    <source>
        <dbReference type="ARBA" id="ARBA00022598"/>
    </source>
</evidence>
<protein>
    <recommendedName>
        <fullName evidence="9">Folylpoly-gamma-glutamate synthetase-dihydrofolate synthetase</fullName>
    </recommendedName>
</protein>
<sequence length="386" mass="44154">MQLQTFLGKKPLFYSEIDYTRMPRIYESIKYKLAKPKIIHLIGTNAKGTTGRFLASALYKARFSVGHYTSPHILKFNERVWIDGSDASDKVLEEAHKKLQSILKKEDSDSLSYFEYTTLLSLVVFRRCEFVVMEAGLGGEYDATAVFDKTLTLVTPIAYDHQAFLGETIEEIAATKLRAIQNHAILATQSDEVYGVAEELALKNSLDIKKYQDFLNFEDEKKIQKIEQELKLASYLVDNLSLSIAALKFLGINYAVEDFRDAKLFGRLSSLSENIIVDVGHNPLAAQAIKKALEPKKYVLVYNSYKDKNHLEILKILKPIVHSVELIEINDNRAQTFEVLKRTLNELEIEYTKFKRVNKDTPYLVFGSFSVVEAFMKSYKRVESKI</sequence>
<dbReference type="GO" id="GO:0005524">
    <property type="term" value="F:ATP binding"/>
    <property type="evidence" value="ECO:0007669"/>
    <property type="project" value="UniProtKB-KW"/>
</dbReference>
<comment type="caution">
    <text evidence="7">The sequence shown here is derived from an EMBL/GenBank/DDBJ whole genome shotgun (WGS) entry which is preliminary data.</text>
</comment>
<dbReference type="PANTHER" id="PTHR11136:SF0">
    <property type="entry name" value="DIHYDROFOLATE SYNTHETASE-RELATED"/>
    <property type="match status" value="1"/>
</dbReference>
<dbReference type="AlphaFoldDB" id="T0JSD8"/>
<dbReference type="GO" id="GO:0008841">
    <property type="term" value="F:dihydrofolate synthase activity"/>
    <property type="evidence" value="ECO:0007669"/>
    <property type="project" value="TreeGrafter"/>
</dbReference>
<dbReference type="NCBIfam" id="TIGR01499">
    <property type="entry name" value="folC"/>
    <property type="match status" value="1"/>
</dbReference>
<dbReference type="GO" id="GO:0005737">
    <property type="term" value="C:cytoplasm"/>
    <property type="evidence" value="ECO:0007669"/>
    <property type="project" value="TreeGrafter"/>
</dbReference>
<evidence type="ECO:0000313" key="8">
    <source>
        <dbReference type="Proteomes" id="UP000015520"/>
    </source>
</evidence>
<evidence type="ECO:0000256" key="4">
    <source>
        <dbReference type="ARBA" id="ARBA00022741"/>
    </source>
</evidence>
<dbReference type="PATRIC" id="fig|1172190.3.peg.916"/>
<dbReference type="InterPro" id="IPR036565">
    <property type="entry name" value="Mur-like_cat_sf"/>
</dbReference>
<keyword evidence="2" id="KW-0436">Ligase</keyword>